<accession>A0ABR6WRV5</accession>
<gene>
    <name evidence="1" type="ORF">GH808_02750</name>
</gene>
<proteinExistence type="predicted"/>
<evidence type="ECO:0000313" key="1">
    <source>
        <dbReference type="EMBL" id="MBC3803358.1"/>
    </source>
</evidence>
<name>A0ABR6WRV5_9FIRM</name>
<dbReference type="Proteomes" id="UP000603234">
    <property type="component" value="Unassembled WGS sequence"/>
</dbReference>
<organism evidence="1 2">
    <name type="scientific">Acetobacterium fimetarium</name>
    <dbReference type="NCBI Taxonomy" id="52691"/>
    <lineage>
        <taxon>Bacteria</taxon>
        <taxon>Bacillati</taxon>
        <taxon>Bacillota</taxon>
        <taxon>Clostridia</taxon>
        <taxon>Eubacteriales</taxon>
        <taxon>Eubacteriaceae</taxon>
        <taxon>Acetobacterium</taxon>
    </lineage>
</organism>
<dbReference type="EMBL" id="WJBC01000003">
    <property type="protein sequence ID" value="MBC3803358.1"/>
    <property type="molecule type" value="Genomic_DNA"/>
</dbReference>
<protein>
    <recommendedName>
        <fullName evidence="3">DNA helicase</fullName>
    </recommendedName>
</protein>
<dbReference type="InterPro" id="IPR027417">
    <property type="entry name" value="P-loop_NTPase"/>
</dbReference>
<reference evidence="1 2" key="1">
    <citation type="journal article" date="2020" name="mSystems">
        <title>Defining Genomic and Predicted Metabolic Features of the Acetobacterium Genus.</title>
        <authorList>
            <person name="Ross D.E."/>
            <person name="Marshall C.W."/>
            <person name="Gulliver D."/>
            <person name="May H.D."/>
            <person name="Norman R.S."/>
        </authorList>
    </citation>
    <scope>NUCLEOTIDE SEQUENCE [LARGE SCALE GENOMIC DNA]</scope>
    <source>
        <strain evidence="1 2">DSM 8238</strain>
    </source>
</reference>
<keyword evidence="2" id="KW-1185">Reference proteome</keyword>
<evidence type="ECO:0000313" key="2">
    <source>
        <dbReference type="Proteomes" id="UP000603234"/>
    </source>
</evidence>
<dbReference type="SUPFAM" id="SSF52540">
    <property type="entry name" value="P-loop containing nucleoside triphosphate hydrolases"/>
    <property type="match status" value="1"/>
</dbReference>
<evidence type="ECO:0008006" key="3">
    <source>
        <dbReference type="Google" id="ProtNLM"/>
    </source>
</evidence>
<dbReference type="Gene3D" id="3.40.50.300">
    <property type="entry name" value="P-loop containing nucleotide triphosphate hydrolases"/>
    <property type="match status" value="1"/>
</dbReference>
<sequence length="117" mass="13129">MEQLLEVVRAELYSTFSDIVARLQSLTENALDREMSITDLIEEDGEYNAVRIMNLHKAKGLEANVILLADPSTGVSGFNDTMLFIEDDGIKKEFIIQKDKYGSYIGKPDGWNKAKAI</sequence>
<comment type="caution">
    <text evidence="1">The sequence shown here is derived from an EMBL/GenBank/DDBJ whole genome shotgun (WGS) entry which is preliminary data.</text>
</comment>
<dbReference type="RefSeq" id="WP_186841287.1">
    <property type="nucleotide sequence ID" value="NZ_WJBC01000003.1"/>
</dbReference>